<reference evidence="2" key="1">
    <citation type="submission" date="2018-05" db="EMBL/GenBank/DDBJ databases">
        <authorList>
            <person name="Lanie J.A."/>
            <person name="Ng W.-L."/>
            <person name="Kazmierczak K.M."/>
            <person name="Andrzejewski T.M."/>
            <person name="Davidsen T.M."/>
            <person name="Wayne K.J."/>
            <person name="Tettelin H."/>
            <person name="Glass J.I."/>
            <person name="Rusch D."/>
            <person name="Podicherti R."/>
            <person name="Tsui H.-C.T."/>
            <person name="Winkler M.E."/>
        </authorList>
    </citation>
    <scope>NUCLEOTIDE SEQUENCE</scope>
</reference>
<dbReference type="AlphaFoldDB" id="A0A381UES4"/>
<feature type="region of interest" description="Disordered" evidence="1">
    <location>
        <begin position="28"/>
        <end position="68"/>
    </location>
</feature>
<accession>A0A381UES4</accession>
<dbReference type="EMBL" id="UINC01006287">
    <property type="protein sequence ID" value="SVA26630.1"/>
    <property type="molecule type" value="Genomic_DNA"/>
</dbReference>
<organism evidence="2">
    <name type="scientific">marine metagenome</name>
    <dbReference type="NCBI Taxonomy" id="408172"/>
    <lineage>
        <taxon>unclassified sequences</taxon>
        <taxon>metagenomes</taxon>
        <taxon>ecological metagenomes</taxon>
    </lineage>
</organism>
<protein>
    <submittedName>
        <fullName evidence="2">Uncharacterized protein</fullName>
    </submittedName>
</protein>
<evidence type="ECO:0000313" key="2">
    <source>
        <dbReference type="EMBL" id="SVA26630.1"/>
    </source>
</evidence>
<gene>
    <name evidence="2" type="ORF">METZ01_LOCUS79484</name>
</gene>
<sequence length="68" mass="7927">MPNRLVIYQPREMPSISVAGTWDFTLESRDLSPGQEDERRMLRRRRAPADLYTGTYDSRAHEQARTSS</sequence>
<feature type="compositionally biased region" description="Basic and acidic residues" evidence="1">
    <location>
        <begin position="58"/>
        <end position="68"/>
    </location>
</feature>
<feature type="compositionally biased region" description="Basic and acidic residues" evidence="1">
    <location>
        <begin position="28"/>
        <end position="40"/>
    </location>
</feature>
<proteinExistence type="predicted"/>
<evidence type="ECO:0000256" key="1">
    <source>
        <dbReference type="SAM" id="MobiDB-lite"/>
    </source>
</evidence>
<name>A0A381UES4_9ZZZZ</name>